<dbReference type="STRING" id="34508.A0A4U5MJ23"/>
<proteinExistence type="predicted"/>
<keyword evidence="3" id="KW-1185">Reference proteome</keyword>
<dbReference type="EMBL" id="AZBU02000007">
    <property type="protein sequence ID" value="TKR69354.1"/>
    <property type="molecule type" value="Genomic_DNA"/>
</dbReference>
<feature type="signal peptide" evidence="1">
    <location>
        <begin position="1"/>
        <end position="17"/>
    </location>
</feature>
<evidence type="ECO:0000313" key="2">
    <source>
        <dbReference type="EMBL" id="TKR69354.1"/>
    </source>
</evidence>
<feature type="chain" id="PRO_5020875121" description="Glucuronosyltransferase" evidence="1">
    <location>
        <begin position="18"/>
        <end position="136"/>
    </location>
</feature>
<keyword evidence="1" id="KW-0732">Signal</keyword>
<dbReference type="OrthoDB" id="5860458at2759"/>
<evidence type="ECO:0000313" key="3">
    <source>
        <dbReference type="Proteomes" id="UP000298663"/>
    </source>
</evidence>
<reference evidence="2 3" key="2">
    <citation type="journal article" date="2019" name="G3 (Bethesda)">
        <title>Hybrid Assembly of the Genome of the Entomopathogenic Nematode Steinernema carpocapsae Identifies the X-Chromosome.</title>
        <authorList>
            <person name="Serra L."/>
            <person name="Macchietto M."/>
            <person name="Macias-Munoz A."/>
            <person name="McGill C.J."/>
            <person name="Rodriguez I.M."/>
            <person name="Rodriguez B."/>
            <person name="Murad R."/>
            <person name="Mortazavi A."/>
        </authorList>
    </citation>
    <scope>NUCLEOTIDE SEQUENCE [LARGE SCALE GENOMIC DNA]</scope>
    <source>
        <strain evidence="2 3">ALL</strain>
    </source>
</reference>
<comment type="caution">
    <text evidence="2">The sequence shown here is derived from an EMBL/GenBank/DDBJ whole genome shotgun (WGS) entry which is preliminary data.</text>
</comment>
<gene>
    <name evidence="2" type="ORF">L596_021527</name>
</gene>
<dbReference type="Proteomes" id="UP000298663">
    <property type="component" value="Unassembled WGS sequence"/>
</dbReference>
<protein>
    <recommendedName>
        <fullName evidence="4">Glucuronosyltransferase</fullName>
    </recommendedName>
</protein>
<organism evidence="2 3">
    <name type="scientific">Steinernema carpocapsae</name>
    <name type="common">Entomopathogenic nematode</name>
    <dbReference type="NCBI Taxonomy" id="34508"/>
    <lineage>
        <taxon>Eukaryota</taxon>
        <taxon>Metazoa</taxon>
        <taxon>Ecdysozoa</taxon>
        <taxon>Nematoda</taxon>
        <taxon>Chromadorea</taxon>
        <taxon>Rhabditida</taxon>
        <taxon>Tylenchina</taxon>
        <taxon>Panagrolaimomorpha</taxon>
        <taxon>Strongyloidoidea</taxon>
        <taxon>Steinernematidae</taxon>
        <taxon>Steinernema</taxon>
    </lineage>
</organism>
<evidence type="ECO:0008006" key="4">
    <source>
        <dbReference type="Google" id="ProtNLM"/>
    </source>
</evidence>
<dbReference type="AlphaFoldDB" id="A0A4U5MJ23"/>
<accession>A0A4U5MJ23</accession>
<name>A0A4U5MJ23_STECR</name>
<sequence>MLLLLLAVLPFLLVTEALKIVVFAPEQANSQIIWNRRVCEELIKAGHDVTLIMISAMDFPKPEIKFGPEIKVWKINASVPLNIDFEESMKNSAFLNLPMWDVRVRKQFAHFGSALVGSCEHFRTPPKHGIPETADR</sequence>
<evidence type="ECO:0000256" key="1">
    <source>
        <dbReference type="SAM" id="SignalP"/>
    </source>
</evidence>
<reference evidence="2 3" key="1">
    <citation type="journal article" date="2015" name="Genome Biol.">
        <title>Comparative genomics of Steinernema reveals deeply conserved gene regulatory networks.</title>
        <authorList>
            <person name="Dillman A.R."/>
            <person name="Macchietto M."/>
            <person name="Porter C.F."/>
            <person name="Rogers A."/>
            <person name="Williams B."/>
            <person name="Antoshechkin I."/>
            <person name="Lee M.M."/>
            <person name="Goodwin Z."/>
            <person name="Lu X."/>
            <person name="Lewis E.E."/>
            <person name="Goodrich-Blair H."/>
            <person name="Stock S.P."/>
            <person name="Adams B.J."/>
            <person name="Sternberg P.W."/>
            <person name="Mortazavi A."/>
        </authorList>
    </citation>
    <scope>NUCLEOTIDE SEQUENCE [LARGE SCALE GENOMIC DNA]</scope>
    <source>
        <strain evidence="2 3">ALL</strain>
    </source>
</reference>